<reference evidence="2 3" key="1">
    <citation type="submission" date="2019-02" db="EMBL/GenBank/DDBJ databases">
        <title>Deep-cultivation of Planctomycetes and their phenomic and genomic characterization uncovers novel biology.</title>
        <authorList>
            <person name="Wiegand S."/>
            <person name="Jogler M."/>
            <person name="Boedeker C."/>
            <person name="Pinto D."/>
            <person name="Vollmers J."/>
            <person name="Rivas-Marin E."/>
            <person name="Kohn T."/>
            <person name="Peeters S.H."/>
            <person name="Heuer A."/>
            <person name="Rast P."/>
            <person name="Oberbeckmann S."/>
            <person name="Bunk B."/>
            <person name="Jeske O."/>
            <person name="Meyerdierks A."/>
            <person name="Storesund J.E."/>
            <person name="Kallscheuer N."/>
            <person name="Luecker S."/>
            <person name="Lage O.M."/>
            <person name="Pohl T."/>
            <person name="Merkel B.J."/>
            <person name="Hornburger P."/>
            <person name="Mueller R.-W."/>
            <person name="Bruemmer F."/>
            <person name="Labrenz M."/>
            <person name="Spormann A.M."/>
            <person name="Op den Camp H."/>
            <person name="Overmann J."/>
            <person name="Amann R."/>
            <person name="Jetten M.S.M."/>
            <person name="Mascher T."/>
            <person name="Medema M.H."/>
            <person name="Devos D.P."/>
            <person name="Kaster A.-K."/>
            <person name="Ovreas L."/>
            <person name="Rohde M."/>
            <person name="Galperin M.Y."/>
            <person name="Jogler C."/>
        </authorList>
    </citation>
    <scope>NUCLEOTIDE SEQUENCE [LARGE SCALE GENOMIC DNA]</scope>
    <source>
        <strain evidence="2 3">V22</strain>
    </source>
</reference>
<dbReference type="Gene3D" id="3.90.1580.10">
    <property type="entry name" value="paralog of FGE (formylglycine-generating enzyme)"/>
    <property type="match status" value="1"/>
</dbReference>
<protein>
    <submittedName>
        <fullName evidence="2">Serine/threonine-protein kinase pkn1</fullName>
        <ecNumber evidence="2">2.7.11.1</ecNumber>
    </submittedName>
</protein>
<feature type="domain" description="Sulfatase-modifying factor enzyme-like" evidence="1">
    <location>
        <begin position="50"/>
        <end position="299"/>
    </location>
</feature>
<dbReference type="PANTHER" id="PTHR23150:SF19">
    <property type="entry name" value="FORMYLGLYCINE-GENERATING ENZYME"/>
    <property type="match status" value="1"/>
</dbReference>
<accession>A0A517T9J5</accession>
<dbReference type="InterPro" id="IPR016187">
    <property type="entry name" value="CTDL_fold"/>
</dbReference>
<dbReference type="Proteomes" id="UP000319976">
    <property type="component" value="Chromosome"/>
</dbReference>
<dbReference type="GO" id="GO:0120147">
    <property type="term" value="F:formylglycine-generating oxidase activity"/>
    <property type="evidence" value="ECO:0007669"/>
    <property type="project" value="TreeGrafter"/>
</dbReference>
<dbReference type="InterPro" id="IPR051043">
    <property type="entry name" value="Sulfatase_Mod_Factor_Kinase"/>
</dbReference>
<keyword evidence="2" id="KW-0808">Transferase</keyword>
<dbReference type="InterPro" id="IPR005532">
    <property type="entry name" value="SUMF_dom"/>
</dbReference>
<evidence type="ECO:0000259" key="1">
    <source>
        <dbReference type="Pfam" id="PF03781"/>
    </source>
</evidence>
<dbReference type="Pfam" id="PF03781">
    <property type="entry name" value="FGE-sulfatase"/>
    <property type="match status" value="1"/>
</dbReference>
<dbReference type="InterPro" id="IPR042095">
    <property type="entry name" value="SUMF_sf"/>
</dbReference>
<sequence length="356" mass="40748">MRHVQLTFFYFALICGICLSVRTGFAQEAETEAEMKPYTEEIRSTDATLEMVPIPGGTFVMGSPEDEEGRNEDEGPQHQVKIEPFWMGKYEITWDQFDIWNFNRDIALREANGEEPSDLDKKADAVTRPTKAYQPMDFDMGRSGGFPAICMTQLSAKMYCRWLSEKTGHYYRLPTEAEWEYACRAGTTTAYSWGDDPGDADDFALSDDNSDFQYEKVGQRKPNPWGLFDMHGNVAELCLDLYQPDYYSTLPTDKVVVSPINVPNWKEEYPRVARGGSWDQPLEELRSAARMSSTPDWKYQDPQLPQSIWYFTDALHVGFRVVRPLNVPSKEKRLELGWEPIPGEVTEDGLKGGFIE</sequence>
<keyword evidence="2" id="KW-0418">Kinase</keyword>
<organism evidence="2 3">
    <name type="scientific">Calycomorphotria hydatis</name>
    <dbReference type="NCBI Taxonomy" id="2528027"/>
    <lineage>
        <taxon>Bacteria</taxon>
        <taxon>Pseudomonadati</taxon>
        <taxon>Planctomycetota</taxon>
        <taxon>Planctomycetia</taxon>
        <taxon>Planctomycetales</taxon>
        <taxon>Planctomycetaceae</taxon>
        <taxon>Calycomorphotria</taxon>
    </lineage>
</organism>
<dbReference type="SUPFAM" id="SSF56436">
    <property type="entry name" value="C-type lectin-like"/>
    <property type="match status" value="1"/>
</dbReference>
<keyword evidence="3" id="KW-1185">Reference proteome</keyword>
<dbReference type="OrthoDB" id="9812426at2"/>
<gene>
    <name evidence="2" type="primary">pkn1_3</name>
    <name evidence="2" type="ORF">V22_22820</name>
</gene>
<evidence type="ECO:0000313" key="2">
    <source>
        <dbReference type="EMBL" id="QDT65036.1"/>
    </source>
</evidence>
<dbReference type="KEGG" id="chya:V22_22820"/>
<name>A0A517T9J5_9PLAN</name>
<proteinExistence type="predicted"/>
<dbReference type="EC" id="2.7.11.1" evidence="2"/>
<dbReference type="PANTHER" id="PTHR23150">
    <property type="entry name" value="SULFATASE MODIFYING FACTOR 1, 2"/>
    <property type="match status" value="1"/>
</dbReference>
<dbReference type="AlphaFoldDB" id="A0A517T9J5"/>
<dbReference type="GO" id="GO:0004674">
    <property type="term" value="F:protein serine/threonine kinase activity"/>
    <property type="evidence" value="ECO:0007669"/>
    <property type="project" value="UniProtKB-EC"/>
</dbReference>
<evidence type="ECO:0000313" key="3">
    <source>
        <dbReference type="Proteomes" id="UP000319976"/>
    </source>
</evidence>
<dbReference type="EMBL" id="CP036316">
    <property type="protein sequence ID" value="QDT65036.1"/>
    <property type="molecule type" value="Genomic_DNA"/>
</dbReference>
<dbReference type="RefSeq" id="WP_145262698.1">
    <property type="nucleotide sequence ID" value="NZ_CP036316.1"/>
</dbReference>